<evidence type="ECO:0000256" key="8">
    <source>
        <dbReference type="ARBA" id="ARBA00022723"/>
    </source>
</evidence>
<dbReference type="GO" id="GO:0006428">
    <property type="term" value="P:isoleucyl-tRNA aminoacylation"/>
    <property type="evidence" value="ECO:0007669"/>
    <property type="project" value="InterPro"/>
</dbReference>
<feature type="domain" description="Aminoacyl-tRNA synthetase class Ia" evidence="18">
    <location>
        <begin position="731"/>
        <end position="863"/>
    </location>
</feature>
<name>A0A9D6QS81_9BACT</name>
<evidence type="ECO:0000256" key="11">
    <source>
        <dbReference type="ARBA" id="ARBA00022840"/>
    </source>
</evidence>
<comment type="catalytic activity">
    <reaction evidence="15">
        <text>tRNA(Ile) + L-isoleucine + ATP = L-isoleucyl-tRNA(Ile) + AMP + diphosphate</text>
        <dbReference type="Rhea" id="RHEA:11060"/>
        <dbReference type="Rhea" id="RHEA-COMP:9666"/>
        <dbReference type="Rhea" id="RHEA-COMP:9695"/>
        <dbReference type="ChEBI" id="CHEBI:30616"/>
        <dbReference type="ChEBI" id="CHEBI:33019"/>
        <dbReference type="ChEBI" id="CHEBI:58045"/>
        <dbReference type="ChEBI" id="CHEBI:78442"/>
        <dbReference type="ChEBI" id="CHEBI:78528"/>
        <dbReference type="ChEBI" id="CHEBI:456215"/>
        <dbReference type="EC" id="6.1.1.5"/>
    </reaction>
</comment>
<evidence type="ECO:0000256" key="14">
    <source>
        <dbReference type="ARBA" id="ARBA00025217"/>
    </source>
</evidence>
<dbReference type="PRINTS" id="PR00984">
    <property type="entry name" value="TRNASYNTHILE"/>
</dbReference>
<comment type="cofactor">
    <cofactor evidence="1">
        <name>Zn(2+)</name>
        <dbReference type="ChEBI" id="CHEBI:29105"/>
    </cofactor>
</comment>
<dbReference type="Pfam" id="PF00133">
    <property type="entry name" value="tRNA-synt_1"/>
    <property type="match status" value="2"/>
</dbReference>
<accession>A0A9D6QS81</accession>
<dbReference type="GO" id="GO:0046872">
    <property type="term" value="F:metal ion binding"/>
    <property type="evidence" value="ECO:0007669"/>
    <property type="project" value="UniProtKB-KW"/>
</dbReference>
<evidence type="ECO:0000259" key="19">
    <source>
        <dbReference type="Pfam" id="PF08264"/>
    </source>
</evidence>
<comment type="subcellular location">
    <subcellularLocation>
        <location evidence="2">Cytoplasm</location>
    </subcellularLocation>
</comment>
<dbReference type="InterPro" id="IPR009080">
    <property type="entry name" value="tRNAsynth_Ia_anticodon-bd"/>
</dbReference>
<feature type="domain" description="Aminoacyl-tRNA synthetase class Ia" evidence="18">
    <location>
        <begin position="48"/>
        <end position="530"/>
    </location>
</feature>
<evidence type="ECO:0000256" key="7">
    <source>
        <dbReference type="ARBA" id="ARBA00022598"/>
    </source>
</evidence>
<dbReference type="AlphaFoldDB" id="A0A9D6QS81"/>
<dbReference type="GO" id="GO:0004822">
    <property type="term" value="F:isoleucine-tRNA ligase activity"/>
    <property type="evidence" value="ECO:0007669"/>
    <property type="project" value="UniProtKB-EC"/>
</dbReference>
<evidence type="ECO:0000313" key="21">
    <source>
        <dbReference type="Proteomes" id="UP000808388"/>
    </source>
</evidence>
<dbReference type="InterPro" id="IPR014729">
    <property type="entry name" value="Rossmann-like_a/b/a_fold"/>
</dbReference>
<dbReference type="GO" id="GO:0005737">
    <property type="term" value="C:cytoplasm"/>
    <property type="evidence" value="ECO:0007669"/>
    <property type="project" value="UniProtKB-SubCell"/>
</dbReference>
<reference evidence="20" key="1">
    <citation type="submission" date="2020-07" db="EMBL/GenBank/DDBJ databases">
        <title>Huge and variable diversity of episymbiotic CPR bacteria and DPANN archaea in groundwater ecosystems.</title>
        <authorList>
            <person name="He C.Y."/>
            <person name="Keren R."/>
            <person name="Whittaker M."/>
            <person name="Farag I.F."/>
            <person name="Doudna J."/>
            <person name="Cate J.H.D."/>
            <person name="Banfield J.F."/>
        </authorList>
    </citation>
    <scope>NUCLEOTIDE SEQUENCE</scope>
    <source>
        <strain evidence="20">NC_groundwater_972_Pr1_S-0.2um_49_27</strain>
    </source>
</reference>
<evidence type="ECO:0000256" key="13">
    <source>
        <dbReference type="ARBA" id="ARBA00023146"/>
    </source>
</evidence>
<dbReference type="InterPro" id="IPR029033">
    <property type="entry name" value="His_PPase_superfam"/>
</dbReference>
<dbReference type="Proteomes" id="UP000808388">
    <property type="component" value="Unassembled WGS sequence"/>
</dbReference>
<keyword evidence="9" id="KW-0547">Nucleotide-binding</keyword>
<evidence type="ECO:0000256" key="3">
    <source>
        <dbReference type="ARBA" id="ARBA00007078"/>
    </source>
</evidence>
<comment type="function">
    <text evidence="14">Catalyzes the attachment of isoleucine to tRNA(Ile). As IleRS can inadvertently accommodate and process structurally similar amino acids such as valine, to avoid such errors it has two additional distinct tRNA(Ile)-dependent editing activities. One activity is designated as 'pretransfer' editing and involves the hydrolysis of activated Val-AMP. The other activity is designated 'posttransfer' editing and involves deacylation of mischarged Val-tRNA(Ile).</text>
</comment>
<dbReference type="InterPro" id="IPR023586">
    <property type="entry name" value="Ile-tRNA-ligase_type2"/>
</dbReference>
<evidence type="ECO:0000256" key="17">
    <source>
        <dbReference type="PIRSR" id="PIRSR613078-2"/>
    </source>
</evidence>
<organism evidence="20 21">
    <name type="scientific">Candidatus Sungiibacteriota bacterium</name>
    <dbReference type="NCBI Taxonomy" id="2750080"/>
    <lineage>
        <taxon>Bacteria</taxon>
        <taxon>Candidatus Sungiibacteriota</taxon>
    </lineage>
</organism>
<evidence type="ECO:0000256" key="12">
    <source>
        <dbReference type="ARBA" id="ARBA00022917"/>
    </source>
</evidence>
<evidence type="ECO:0000256" key="15">
    <source>
        <dbReference type="ARBA" id="ARBA00048359"/>
    </source>
</evidence>
<dbReference type="GO" id="GO:0002161">
    <property type="term" value="F:aminoacyl-tRNA deacylase activity"/>
    <property type="evidence" value="ECO:0007669"/>
    <property type="project" value="InterPro"/>
</dbReference>
<dbReference type="InterPro" id="IPR009008">
    <property type="entry name" value="Val/Leu/Ile-tRNA-synth_edit"/>
</dbReference>
<dbReference type="SUPFAM" id="SSF52374">
    <property type="entry name" value="Nucleotidylyl transferase"/>
    <property type="match status" value="1"/>
</dbReference>
<dbReference type="Gene3D" id="3.90.740.10">
    <property type="entry name" value="Valyl/Leucyl/Isoleucyl-tRNA synthetase, editing domain"/>
    <property type="match status" value="1"/>
</dbReference>
<dbReference type="Gene3D" id="1.10.730.10">
    <property type="entry name" value="Isoleucyl-tRNA Synthetase, Domain 1"/>
    <property type="match status" value="1"/>
</dbReference>
<dbReference type="PANTHER" id="PTHR42780:SF1">
    <property type="entry name" value="ISOLEUCINE--TRNA LIGASE, CYTOPLASMIC"/>
    <property type="match status" value="1"/>
</dbReference>
<evidence type="ECO:0000256" key="5">
    <source>
        <dbReference type="ARBA" id="ARBA00013165"/>
    </source>
</evidence>
<comment type="caution">
    <text evidence="20">The sequence shown here is derived from an EMBL/GenBank/DDBJ whole genome shotgun (WGS) entry which is preliminary data.</text>
</comment>
<evidence type="ECO:0000256" key="4">
    <source>
        <dbReference type="ARBA" id="ARBA00011245"/>
    </source>
</evidence>
<dbReference type="InterPro" id="IPR002301">
    <property type="entry name" value="Ile-tRNA-ligase"/>
</dbReference>
<dbReference type="SMART" id="SM00855">
    <property type="entry name" value="PGAM"/>
    <property type="match status" value="1"/>
</dbReference>
<dbReference type="SUPFAM" id="SSF47323">
    <property type="entry name" value="Anticodon-binding domain of a subclass of class I aminoacyl-tRNA synthetases"/>
    <property type="match status" value="1"/>
</dbReference>
<dbReference type="FunFam" id="3.40.50.620:FF:000063">
    <property type="entry name" value="Isoleucine--tRNA ligase"/>
    <property type="match status" value="1"/>
</dbReference>
<keyword evidence="10" id="KW-0862">Zinc</keyword>
<gene>
    <name evidence="20" type="ORF">HY220_03400</name>
</gene>
<evidence type="ECO:0000256" key="2">
    <source>
        <dbReference type="ARBA" id="ARBA00004496"/>
    </source>
</evidence>
<dbReference type="Pfam" id="PF19302">
    <property type="entry name" value="DUF5915"/>
    <property type="match status" value="1"/>
</dbReference>
<dbReference type="Gene3D" id="3.40.50.620">
    <property type="entry name" value="HUPs"/>
    <property type="match status" value="2"/>
</dbReference>
<feature type="domain" description="Methionyl/Valyl/Leucyl/Isoleucyl-tRNA synthetase anticodon-binding" evidence="19">
    <location>
        <begin position="916"/>
        <end position="1066"/>
    </location>
</feature>
<keyword evidence="7 20" id="KW-0436">Ligase</keyword>
<evidence type="ECO:0000256" key="9">
    <source>
        <dbReference type="ARBA" id="ARBA00022741"/>
    </source>
</evidence>
<protein>
    <recommendedName>
        <fullName evidence="5">isoleucine--tRNA ligase</fullName>
        <ecNumber evidence="5">6.1.1.5</ecNumber>
    </recommendedName>
</protein>
<dbReference type="InterPro" id="IPR002300">
    <property type="entry name" value="aa-tRNA-synth_Ia"/>
</dbReference>
<dbReference type="SUPFAM" id="SSF53254">
    <property type="entry name" value="Phosphoglycerate mutase-like"/>
    <property type="match status" value="1"/>
</dbReference>
<sequence length="1201" mass="137560">MPTEKGKTAKKSVSQLKRGEDLVELGVPMIKPQPQITPKSEPVLREEQVLQFWKDHSIFEKSVKARASGKPFIFYEGPPTANAAPGFHHIEARSFKDVIPRFKSMQGYYVPRRGGWDTHGLPVEIQVEKALGFKSKQDIEQYGIAAFNEQCRKAVWQYVKDWENLTERIAFWLDMARPYITYEKSYMESLWWMIAEFWKKKLLYQDFKVLPWCTRCGTGLSSHEIALGYKSIVDTSVYIRFKLTSQDPKWKNVAILSWTTTPWTLPGNVALAVSEGMQYVRVPDPEKKGNWVVVGQDNFSILVKRGVLPKDSKASVPFLGKELVGLTYQPLFDVPELVTNNSYKIYAADFVLGTEGTGVVHTAVMYGEDDYRLGKKVGLPAIHTVSDNGKFVAALGNGLGGKYVKAKETDLFILQHLQKIGSLFREEAYEHDYPFCWRCDTPILYYARTSWWLRVNAVRKDVMRNNETIHWVPSHLKHGRFGEWLKEEKDWAFSRERYWGTTLPLWKCNACGAVAAVSSVEELSSRAMSSGNRYILMRHGEAENLTKDYISSWPETSPAHLTEKGRADVERAGPRLVAERIDVVMASDLVRTKETLEVLKNMLGDKEIIFDERLREIDTGDFNGGPAGNYRAFFKNRLEKYETKPPNGESLQDVRRRMLSFFRELEAKYRGKTILIITHADPIWMLVATIKGESWKESAALWPKQGEYIAPGEFEIFEPKPLPRNVEGEIDLHRPYVDEIKMRCSCGGVKARIPEVADVWFDSGAMPFAAIHYPFENVDLIEKRKNFPADYICEAVDQTRGWFYTLLAESTLLAKGAPYKNVISLGHVLDKHGHKMSKSRGNIVNPWAMIDTYGVDAIRWYFYTVNAPGDPKKFDEKDLAAKLRGFLGTLWNSWVLFDTYTQGKVSLARKSGSLLDRWILSRLQNLIQDVTRHLEAYDVVSAARLVETFTVEDFSNWYLRRSRRRFQRPSSKKEKAEVAGTTREVLLTLLALVAPFTPYIADAIYRELSKKFVFKEESVHLRDWPIASRARMRPVLEKKMETLRLIAAEALKARAAAGIKVRQPLAALAIRHKEFSRKKEMQRLLEDEVNVKKIIILPQVAKGPKIILDTTLTEGLRREGLAREIVRNIQELRRDLGLLPQDAINLQFLAGEKSKRILKEWQGQIKRDVGAKKVILGGKKNFKIEREIPVGGSERLWIGIR</sequence>
<keyword evidence="6" id="KW-0963">Cytoplasm</keyword>
<evidence type="ECO:0000256" key="1">
    <source>
        <dbReference type="ARBA" id="ARBA00001947"/>
    </source>
</evidence>
<comment type="similarity">
    <text evidence="3">Belongs to the class-I aminoacyl-tRNA synthetase family. IleS type 2 subfamily.</text>
</comment>
<comment type="subunit">
    <text evidence="4">Monomer.</text>
</comment>
<evidence type="ECO:0000313" key="20">
    <source>
        <dbReference type="EMBL" id="MBI3627759.1"/>
    </source>
</evidence>
<dbReference type="PANTHER" id="PTHR42780">
    <property type="entry name" value="SOLEUCYL-TRNA SYNTHETASE"/>
    <property type="match status" value="1"/>
</dbReference>
<keyword evidence="12" id="KW-0648">Protein biosynthesis</keyword>
<dbReference type="InterPro" id="IPR013155">
    <property type="entry name" value="M/V/L/I-tRNA-synth_anticd-bd"/>
</dbReference>
<evidence type="ECO:0000256" key="10">
    <source>
        <dbReference type="ARBA" id="ARBA00022833"/>
    </source>
</evidence>
<evidence type="ECO:0000256" key="16">
    <source>
        <dbReference type="PIRSR" id="PIRSR613078-1"/>
    </source>
</evidence>
<keyword evidence="11" id="KW-0067">ATP-binding</keyword>
<proteinExistence type="inferred from homology"/>
<dbReference type="Pfam" id="PF08264">
    <property type="entry name" value="Anticodon_1"/>
    <property type="match status" value="1"/>
</dbReference>
<dbReference type="EC" id="6.1.1.5" evidence="5"/>
<keyword evidence="13" id="KW-0030">Aminoacyl-tRNA synthetase</keyword>
<dbReference type="SUPFAM" id="SSF50677">
    <property type="entry name" value="ValRS/IleRS/LeuRS editing domain"/>
    <property type="match status" value="1"/>
</dbReference>
<evidence type="ECO:0000259" key="18">
    <source>
        <dbReference type="Pfam" id="PF00133"/>
    </source>
</evidence>
<dbReference type="Gene3D" id="3.40.50.1240">
    <property type="entry name" value="Phosphoglycerate mutase-like"/>
    <property type="match status" value="1"/>
</dbReference>
<dbReference type="GO" id="GO:0005524">
    <property type="term" value="F:ATP binding"/>
    <property type="evidence" value="ECO:0007669"/>
    <property type="project" value="UniProtKB-KW"/>
</dbReference>
<evidence type="ECO:0000256" key="6">
    <source>
        <dbReference type="ARBA" id="ARBA00022490"/>
    </source>
</evidence>
<feature type="active site" description="Tele-phosphohistidine intermediate" evidence="16">
    <location>
        <position position="539"/>
    </location>
</feature>
<feature type="active site" description="Proton donor/acceptor" evidence="16">
    <location>
        <position position="616"/>
    </location>
</feature>
<dbReference type="Pfam" id="PF00300">
    <property type="entry name" value="His_Phos_1"/>
    <property type="match status" value="1"/>
</dbReference>
<feature type="binding site" evidence="17">
    <location>
        <position position="591"/>
    </location>
    <ligand>
        <name>substrate</name>
    </ligand>
</feature>
<dbReference type="EMBL" id="JACQCQ010000012">
    <property type="protein sequence ID" value="MBI3627759.1"/>
    <property type="molecule type" value="Genomic_DNA"/>
</dbReference>
<dbReference type="InterPro" id="IPR013078">
    <property type="entry name" value="His_Pase_superF_clade-1"/>
</dbReference>
<dbReference type="CDD" id="cd07067">
    <property type="entry name" value="HP_PGM_like"/>
    <property type="match status" value="1"/>
</dbReference>
<keyword evidence="8" id="KW-0479">Metal-binding</keyword>